<dbReference type="Proteomes" id="UP001283361">
    <property type="component" value="Unassembled WGS sequence"/>
</dbReference>
<dbReference type="EMBL" id="JAWDGP010002748">
    <property type="protein sequence ID" value="KAK3780288.1"/>
    <property type="molecule type" value="Genomic_DNA"/>
</dbReference>
<reference evidence="1" key="1">
    <citation type="journal article" date="2023" name="G3 (Bethesda)">
        <title>A reference genome for the long-term kleptoplast-retaining sea slug Elysia crispata morphotype clarki.</title>
        <authorList>
            <person name="Eastman K.E."/>
            <person name="Pendleton A.L."/>
            <person name="Shaikh M.A."/>
            <person name="Suttiyut T."/>
            <person name="Ogas R."/>
            <person name="Tomko P."/>
            <person name="Gavelis G."/>
            <person name="Widhalm J.R."/>
            <person name="Wisecaver J.H."/>
        </authorList>
    </citation>
    <scope>NUCLEOTIDE SEQUENCE</scope>
    <source>
        <strain evidence="1">ECLA1</strain>
    </source>
</reference>
<evidence type="ECO:0000313" key="2">
    <source>
        <dbReference type="Proteomes" id="UP001283361"/>
    </source>
</evidence>
<accession>A0AAE1A3K6</accession>
<dbReference type="AlphaFoldDB" id="A0AAE1A3K6"/>
<gene>
    <name evidence="1" type="ORF">RRG08_006194</name>
</gene>
<name>A0AAE1A3K6_9GAST</name>
<protein>
    <submittedName>
        <fullName evidence="1">Uncharacterized protein</fullName>
    </submittedName>
</protein>
<organism evidence="1 2">
    <name type="scientific">Elysia crispata</name>
    <name type="common">lettuce slug</name>
    <dbReference type="NCBI Taxonomy" id="231223"/>
    <lineage>
        <taxon>Eukaryota</taxon>
        <taxon>Metazoa</taxon>
        <taxon>Spiralia</taxon>
        <taxon>Lophotrochozoa</taxon>
        <taxon>Mollusca</taxon>
        <taxon>Gastropoda</taxon>
        <taxon>Heterobranchia</taxon>
        <taxon>Euthyneura</taxon>
        <taxon>Panpulmonata</taxon>
        <taxon>Sacoglossa</taxon>
        <taxon>Placobranchoidea</taxon>
        <taxon>Plakobranchidae</taxon>
        <taxon>Elysia</taxon>
    </lineage>
</organism>
<keyword evidence="2" id="KW-1185">Reference proteome</keyword>
<comment type="caution">
    <text evidence="1">The sequence shown here is derived from an EMBL/GenBank/DDBJ whole genome shotgun (WGS) entry which is preliminary data.</text>
</comment>
<sequence length="81" mass="9464">MCLPKLYSIFPGLYQVLIETVRYFLGSIRCFQGLYPKFLCLLEAPKYCNRNSLGSIIAPRRSTRSSWGSIRCSRRLYQILH</sequence>
<proteinExistence type="predicted"/>
<evidence type="ECO:0000313" key="1">
    <source>
        <dbReference type="EMBL" id="KAK3780288.1"/>
    </source>
</evidence>